<dbReference type="AlphaFoldDB" id="A0AAE1HNV6"/>
<keyword evidence="2 4" id="KW-0863">Zinc-finger</keyword>
<evidence type="ECO:0000256" key="1">
    <source>
        <dbReference type="ARBA" id="ARBA00022723"/>
    </source>
</evidence>
<dbReference type="PROSITE" id="PS01359">
    <property type="entry name" value="ZF_PHD_1"/>
    <property type="match status" value="1"/>
</dbReference>
<gene>
    <name evidence="7" type="ORF">KUF71_002330</name>
</gene>
<protein>
    <submittedName>
        <fullName evidence="7">Nucleosome-remodeling factor subunit NURF301-like</fullName>
    </submittedName>
</protein>
<keyword evidence="1" id="KW-0479">Metal-binding</keyword>
<dbReference type="Proteomes" id="UP001219518">
    <property type="component" value="Unassembled WGS sequence"/>
</dbReference>
<dbReference type="SUPFAM" id="SSF57903">
    <property type="entry name" value="FYVE/PHD zinc finger"/>
    <property type="match status" value="1"/>
</dbReference>
<evidence type="ECO:0000259" key="6">
    <source>
        <dbReference type="PROSITE" id="PS50016"/>
    </source>
</evidence>
<dbReference type="Gene3D" id="3.30.40.10">
    <property type="entry name" value="Zinc/RING finger domain, C3HC4 (zinc finger)"/>
    <property type="match status" value="1"/>
</dbReference>
<comment type="caution">
    <text evidence="7">The sequence shown here is derived from an EMBL/GenBank/DDBJ whole genome shotgun (WGS) entry which is preliminary data.</text>
</comment>
<dbReference type="Pfam" id="PF00628">
    <property type="entry name" value="PHD"/>
    <property type="match status" value="1"/>
</dbReference>
<reference evidence="7" key="2">
    <citation type="journal article" date="2023" name="BMC Genomics">
        <title>Pest status, molecular evolution, and epigenetic factors derived from the genome assembly of Frankliniella fusca, a thysanopteran phytovirus vector.</title>
        <authorList>
            <person name="Catto M.A."/>
            <person name="Labadie P.E."/>
            <person name="Jacobson A.L."/>
            <person name="Kennedy G.G."/>
            <person name="Srinivasan R."/>
            <person name="Hunt B.G."/>
        </authorList>
    </citation>
    <scope>NUCLEOTIDE SEQUENCE</scope>
    <source>
        <strain evidence="7">PL_HMW_Pooled</strain>
    </source>
</reference>
<accession>A0AAE1HNV6</accession>
<feature type="region of interest" description="Disordered" evidence="5">
    <location>
        <begin position="309"/>
        <end position="339"/>
    </location>
</feature>
<dbReference type="SMART" id="SM00249">
    <property type="entry name" value="PHD"/>
    <property type="match status" value="2"/>
</dbReference>
<evidence type="ECO:0000256" key="3">
    <source>
        <dbReference type="ARBA" id="ARBA00022833"/>
    </source>
</evidence>
<feature type="compositionally biased region" description="Polar residues" evidence="5">
    <location>
        <begin position="324"/>
        <end position="339"/>
    </location>
</feature>
<keyword evidence="8" id="KW-1185">Reference proteome</keyword>
<feature type="domain" description="PHD-type" evidence="6">
    <location>
        <begin position="3"/>
        <end position="54"/>
    </location>
</feature>
<evidence type="ECO:0000313" key="8">
    <source>
        <dbReference type="Proteomes" id="UP001219518"/>
    </source>
</evidence>
<dbReference type="GO" id="GO:0008270">
    <property type="term" value="F:zinc ion binding"/>
    <property type="evidence" value="ECO:0007669"/>
    <property type="project" value="UniProtKB-KW"/>
</dbReference>
<dbReference type="EMBL" id="JAHWGI010001161">
    <property type="protein sequence ID" value="KAK3924000.1"/>
    <property type="molecule type" value="Genomic_DNA"/>
</dbReference>
<sequence>MDPDLCPMCDNKSNKRFWIWCDFCDVWHHLSCVGLTKQAVKRLNTWQCRKCISEKATTNKGTAHETSPKTAIGLSANSSTYFLTICVCNDLMRNTTTSNIRVSAQCGVCHNHFHVHCIRVETSNGKVLCPNCSCQNHDDMDRIHETVEIHETANISTTALPTQPRSEAVAMTLLACDLPTQSGSKVKTFSAAALSISQTGSEVKTAACFSTQPGTEEITVSPSTPPTQFGSEEITVLLAVPSPTPPSGSEETTVSTVPFPSSSGSDVTRFYVVSLIPVRQTHESAGKHENNDSSVAEVEETVRKPCALRFTSPFPPTTIKRKSLSLSQNKKMKLSASQP</sequence>
<proteinExistence type="predicted"/>
<evidence type="ECO:0000256" key="2">
    <source>
        <dbReference type="ARBA" id="ARBA00022771"/>
    </source>
</evidence>
<keyword evidence="3" id="KW-0862">Zinc</keyword>
<dbReference type="InterPro" id="IPR019786">
    <property type="entry name" value="Zinc_finger_PHD-type_CS"/>
</dbReference>
<evidence type="ECO:0000256" key="4">
    <source>
        <dbReference type="PROSITE-ProRule" id="PRU00146"/>
    </source>
</evidence>
<reference evidence="7" key="1">
    <citation type="submission" date="2021-07" db="EMBL/GenBank/DDBJ databases">
        <authorList>
            <person name="Catto M.A."/>
            <person name="Jacobson A."/>
            <person name="Kennedy G."/>
            <person name="Labadie P."/>
            <person name="Hunt B.G."/>
            <person name="Srinivasan R."/>
        </authorList>
    </citation>
    <scope>NUCLEOTIDE SEQUENCE</scope>
    <source>
        <strain evidence="7">PL_HMW_Pooled</strain>
        <tissue evidence="7">Head</tissue>
    </source>
</reference>
<name>A0AAE1HNV6_9NEOP</name>
<dbReference type="PROSITE" id="PS50016">
    <property type="entry name" value="ZF_PHD_2"/>
    <property type="match status" value="1"/>
</dbReference>
<dbReference type="InterPro" id="IPR019787">
    <property type="entry name" value="Znf_PHD-finger"/>
</dbReference>
<organism evidence="7 8">
    <name type="scientific">Frankliniella fusca</name>
    <dbReference type="NCBI Taxonomy" id="407009"/>
    <lineage>
        <taxon>Eukaryota</taxon>
        <taxon>Metazoa</taxon>
        <taxon>Ecdysozoa</taxon>
        <taxon>Arthropoda</taxon>
        <taxon>Hexapoda</taxon>
        <taxon>Insecta</taxon>
        <taxon>Pterygota</taxon>
        <taxon>Neoptera</taxon>
        <taxon>Paraneoptera</taxon>
        <taxon>Thysanoptera</taxon>
        <taxon>Terebrantia</taxon>
        <taxon>Thripoidea</taxon>
        <taxon>Thripidae</taxon>
        <taxon>Frankliniella</taxon>
    </lineage>
</organism>
<dbReference type="InterPro" id="IPR001965">
    <property type="entry name" value="Znf_PHD"/>
</dbReference>
<dbReference type="InterPro" id="IPR011011">
    <property type="entry name" value="Znf_FYVE_PHD"/>
</dbReference>
<evidence type="ECO:0000256" key="5">
    <source>
        <dbReference type="SAM" id="MobiDB-lite"/>
    </source>
</evidence>
<evidence type="ECO:0000313" key="7">
    <source>
        <dbReference type="EMBL" id="KAK3924000.1"/>
    </source>
</evidence>
<dbReference type="InterPro" id="IPR013083">
    <property type="entry name" value="Znf_RING/FYVE/PHD"/>
</dbReference>